<dbReference type="EMBL" id="CP104013">
    <property type="protein sequence ID" value="UYP46274.1"/>
    <property type="molecule type" value="Genomic_DNA"/>
</dbReference>
<evidence type="ECO:0000256" key="4">
    <source>
        <dbReference type="ARBA" id="ARBA00022801"/>
    </source>
</evidence>
<keyword evidence="3" id="KW-0479">Metal-binding</keyword>
<protein>
    <submittedName>
        <fullName evidence="7">Succinyl-diaminopimelate desuccinylase</fullName>
        <ecNumber evidence="7">3.5.1.18</ecNumber>
    </submittedName>
</protein>
<comment type="similarity">
    <text evidence="2">Belongs to the peptidase M20A family.</text>
</comment>
<dbReference type="Gene3D" id="3.40.630.10">
    <property type="entry name" value="Zn peptidases"/>
    <property type="match status" value="1"/>
</dbReference>
<organism evidence="7 8">
    <name type="scientific">Candidatus Lokiarchaeum ossiferum</name>
    <dbReference type="NCBI Taxonomy" id="2951803"/>
    <lineage>
        <taxon>Archaea</taxon>
        <taxon>Promethearchaeati</taxon>
        <taxon>Promethearchaeota</taxon>
        <taxon>Promethearchaeia</taxon>
        <taxon>Promethearchaeales</taxon>
        <taxon>Promethearchaeaceae</taxon>
        <taxon>Candidatus Lokiarchaeum</taxon>
    </lineage>
</organism>
<dbReference type="Gene3D" id="1.10.150.900">
    <property type="match status" value="1"/>
</dbReference>
<dbReference type="InterPro" id="IPR002933">
    <property type="entry name" value="Peptidase_M20"/>
</dbReference>
<dbReference type="SUPFAM" id="SSF53187">
    <property type="entry name" value="Zn-dependent exopeptidases"/>
    <property type="match status" value="1"/>
</dbReference>
<keyword evidence="8" id="KW-1185">Reference proteome</keyword>
<dbReference type="EC" id="3.5.1.18" evidence="7"/>
<dbReference type="InterPro" id="IPR011650">
    <property type="entry name" value="Peptidase_M20_dimer"/>
</dbReference>
<dbReference type="SUPFAM" id="SSF55031">
    <property type="entry name" value="Bacterial exopeptidase dimerisation domain"/>
    <property type="match status" value="1"/>
</dbReference>
<keyword evidence="4 7" id="KW-0378">Hydrolase</keyword>
<dbReference type="Pfam" id="PF07687">
    <property type="entry name" value="M20_dimer"/>
    <property type="match status" value="1"/>
</dbReference>
<feature type="domain" description="Peptidase M20 dimerisation" evidence="6">
    <location>
        <begin position="188"/>
        <end position="338"/>
    </location>
</feature>
<evidence type="ECO:0000256" key="3">
    <source>
        <dbReference type="ARBA" id="ARBA00022723"/>
    </source>
</evidence>
<accession>A0ABY6HUY4</accession>
<evidence type="ECO:0000256" key="2">
    <source>
        <dbReference type="ARBA" id="ARBA00006247"/>
    </source>
</evidence>
<evidence type="ECO:0000313" key="8">
    <source>
        <dbReference type="Proteomes" id="UP001208689"/>
    </source>
</evidence>
<dbReference type="Gene3D" id="3.30.70.360">
    <property type="match status" value="1"/>
</dbReference>
<dbReference type="GO" id="GO:0009014">
    <property type="term" value="F:succinyl-diaminopimelate desuccinylase activity"/>
    <property type="evidence" value="ECO:0007669"/>
    <property type="project" value="UniProtKB-EC"/>
</dbReference>
<dbReference type="Proteomes" id="UP001208689">
    <property type="component" value="Chromosome"/>
</dbReference>
<evidence type="ECO:0000313" key="7">
    <source>
        <dbReference type="EMBL" id="UYP46274.1"/>
    </source>
</evidence>
<sequence length="450" mass="49048">MITSELLDETVNLLSKLIQNRCVNPPGTELVNIKTIGEYLSTKGVEYQIFESAPNRGNLWAKLSGTSDAPSMMFGPSHVDVVPIAKPKAWTVDPFAGEIKDGFVWGRGAMDMLFIVATQTVAFAQLHQEKFQPKGDLILFIVADEEAGGTFGVNWMLEHHPDLLKVDFCVSEMGGAALDEGKVVFMLGEKGGAWKKITFTGTPGHGSMPYASDNAAVKAAKAILRIRKYGDSQIPLTTEYLTYLADGLGMGKLQKFMITTPLLLPMTLKLLNKKDPNTAKIVHSLSRMTMSPNMVSGGVKANVIPAETSIVVDIRTLPGQDDVYVMKHLQKALGDLALKARIEAISEEDGGIASSGNASVPQSNFVSAMQEAVNQEIPGSTLVPFLMPGVTDMRYFRDRGAQCYGFSLLDPKTSTKDMAGLPHGVDERIRIRTVELTLKVYYNLAQIFLK</sequence>
<evidence type="ECO:0000256" key="5">
    <source>
        <dbReference type="ARBA" id="ARBA00022833"/>
    </source>
</evidence>
<evidence type="ECO:0000259" key="6">
    <source>
        <dbReference type="Pfam" id="PF07687"/>
    </source>
</evidence>
<evidence type="ECO:0000256" key="1">
    <source>
        <dbReference type="ARBA" id="ARBA00001947"/>
    </source>
</evidence>
<dbReference type="InterPro" id="IPR036264">
    <property type="entry name" value="Bact_exopeptidase_dim_dom"/>
</dbReference>
<dbReference type="Pfam" id="PF01546">
    <property type="entry name" value="Peptidase_M20"/>
    <property type="match status" value="1"/>
</dbReference>
<reference evidence="7" key="1">
    <citation type="submission" date="2022-09" db="EMBL/GenBank/DDBJ databases">
        <title>Actin cytoskeleton and complex cell architecture in an #Asgard archaeon.</title>
        <authorList>
            <person name="Ponce Toledo R.I."/>
            <person name="Schleper C."/>
            <person name="Rodrigues Oliveira T."/>
            <person name="Wollweber F."/>
            <person name="Xu J."/>
            <person name="Rittmann S."/>
            <person name="Klingl A."/>
            <person name="Pilhofer M."/>
        </authorList>
    </citation>
    <scope>NUCLEOTIDE SEQUENCE</scope>
    <source>
        <strain evidence="7">B-35</strain>
    </source>
</reference>
<name>A0ABY6HUY4_9ARCH</name>
<gene>
    <name evidence="7" type="ORF">NEF87_002559</name>
</gene>
<dbReference type="InterPro" id="IPR050072">
    <property type="entry name" value="Peptidase_M20A"/>
</dbReference>
<comment type="cofactor">
    <cofactor evidence="1">
        <name>Zn(2+)</name>
        <dbReference type="ChEBI" id="CHEBI:29105"/>
    </cofactor>
</comment>
<dbReference type="PANTHER" id="PTHR43808:SF8">
    <property type="entry name" value="PEPTIDASE M20 DIMERISATION DOMAIN-CONTAINING PROTEIN"/>
    <property type="match status" value="1"/>
</dbReference>
<dbReference type="PANTHER" id="PTHR43808">
    <property type="entry name" value="ACETYLORNITHINE DEACETYLASE"/>
    <property type="match status" value="1"/>
</dbReference>
<keyword evidence="5" id="KW-0862">Zinc</keyword>
<proteinExistence type="inferred from homology"/>